<keyword evidence="5" id="KW-0067">ATP-binding</keyword>
<gene>
    <name evidence="12" type="ORF">Amme_172_010</name>
</gene>
<evidence type="ECO:0000256" key="4">
    <source>
        <dbReference type="ARBA" id="ARBA00022741"/>
    </source>
</evidence>
<feature type="domain" description="CobQ/CobB/MinD/ParA nucleotide binding" evidence="10">
    <location>
        <begin position="551"/>
        <end position="628"/>
    </location>
</feature>
<keyword evidence="13" id="KW-1185">Reference proteome</keyword>
<organism evidence="12 13">
    <name type="scientific">Acidomonas methanolica NBRC 104435</name>
    <dbReference type="NCBI Taxonomy" id="1231351"/>
    <lineage>
        <taxon>Bacteria</taxon>
        <taxon>Pseudomonadati</taxon>
        <taxon>Pseudomonadota</taxon>
        <taxon>Alphaproteobacteria</taxon>
        <taxon>Acetobacterales</taxon>
        <taxon>Acetobacteraceae</taxon>
        <taxon>Acidomonas</taxon>
    </lineage>
</organism>
<dbReference type="GO" id="GO:0005886">
    <property type="term" value="C:plasma membrane"/>
    <property type="evidence" value="ECO:0007669"/>
    <property type="project" value="UniProtKB-SubCell"/>
</dbReference>
<evidence type="ECO:0000256" key="1">
    <source>
        <dbReference type="ARBA" id="ARBA00004651"/>
    </source>
</evidence>
<dbReference type="InterPro" id="IPR050445">
    <property type="entry name" value="Bact_polysacc_biosynth/exp"/>
</dbReference>
<dbReference type="OrthoDB" id="230260at2"/>
<dbReference type="CDD" id="cd05387">
    <property type="entry name" value="BY-kinase"/>
    <property type="match status" value="1"/>
</dbReference>
<evidence type="ECO:0000256" key="6">
    <source>
        <dbReference type="ARBA" id="ARBA00022989"/>
    </source>
</evidence>
<comment type="caution">
    <text evidence="12">The sequence shown here is derived from an EMBL/GenBank/DDBJ whole genome shotgun (WGS) entry which is preliminary data.</text>
</comment>
<evidence type="ECO:0000256" key="9">
    <source>
        <dbReference type="SAM" id="Phobius"/>
    </source>
</evidence>
<reference evidence="12 13" key="2">
    <citation type="journal article" date="2014" name="FEMS Microbiol. Lett.">
        <title>Draft genomic DNA sequence of the facultatively methylotrophic bacterium Acidomonas methanolica type strain MB58.</title>
        <authorList>
            <person name="Higashiura N."/>
            <person name="Hadano H."/>
            <person name="Hirakawa H."/>
            <person name="Matsutani M."/>
            <person name="Takabe S."/>
            <person name="Matsushita K."/>
            <person name="Azuma Y."/>
        </authorList>
    </citation>
    <scope>NUCLEOTIDE SEQUENCE [LARGE SCALE GENOMIC DNA]</scope>
    <source>
        <strain evidence="12 13">MB58</strain>
    </source>
</reference>
<keyword evidence="6 9" id="KW-1133">Transmembrane helix</keyword>
<keyword evidence="3 9" id="KW-0812">Transmembrane</keyword>
<feature type="coiled-coil region" evidence="8">
    <location>
        <begin position="278"/>
        <end position="305"/>
    </location>
</feature>
<proteinExistence type="predicted"/>
<feature type="coiled-coil region" evidence="8">
    <location>
        <begin position="224"/>
        <end position="251"/>
    </location>
</feature>
<reference evidence="13" key="1">
    <citation type="journal article" date="2014" name="FEMS Microbiol. Lett.">
        <title>Draft Genomic DNA Sequence of the Facultatively Methylotrophic Bacterium Acidomonas methanolica type strain MB58.</title>
        <authorList>
            <person name="Higashiura N."/>
            <person name="Hadano H."/>
            <person name="Hirakawa H."/>
            <person name="Matsutani M."/>
            <person name="Takabe S."/>
            <person name="Matsushita K."/>
            <person name="Azuma Y."/>
        </authorList>
    </citation>
    <scope>NUCLEOTIDE SEQUENCE [LARGE SCALE GENOMIC DNA]</scope>
    <source>
        <strain evidence="13">MB58</strain>
    </source>
</reference>
<keyword evidence="7 9" id="KW-0472">Membrane</keyword>
<evidence type="ECO:0000259" key="11">
    <source>
        <dbReference type="Pfam" id="PF02706"/>
    </source>
</evidence>
<accession>A0A023D9N6</accession>
<evidence type="ECO:0000256" key="8">
    <source>
        <dbReference type="SAM" id="Coils"/>
    </source>
</evidence>
<dbReference type="InterPro" id="IPR027417">
    <property type="entry name" value="P-loop_NTPase"/>
</dbReference>
<keyword evidence="8" id="KW-0175">Coiled coil</keyword>
<dbReference type="EMBL" id="BAND01000164">
    <property type="protein sequence ID" value="GAJ30541.1"/>
    <property type="molecule type" value="Genomic_DNA"/>
</dbReference>
<keyword evidence="4" id="KW-0547">Nucleotide-binding</keyword>
<evidence type="ECO:0000256" key="3">
    <source>
        <dbReference type="ARBA" id="ARBA00022692"/>
    </source>
</evidence>
<dbReference type="SUPFAM" id="SSF52540">
    <property type="entry name" value="P-loop containing nucleoside triphosphate hydrolases"/>
    <property type="match status" value="1"/>
</dbReference>
<keyword evidence="2" id="KW-1003">Cell membrane</keyword>
<comment type="subcellular location">
    <subcellularLocation>
        <location evidence="1">Cell membrane</location>
        <topology evidence="1">Multi-pass membrane protein</topology>
    </subcellularLocation>
</comment>
<dbReference type="Gene3D" id="3.40.50.300">
    <property type="entry name" value="P-loop containing nucleotide triphosphate hydrolases"/>
    <property type="match status" value="1"/>
</dbReference>
<dbReference type="PANTHER" id="PTHR32309:SF13">
    <property type="entry name" value="FERRIC ENTEROBACTIN TRANSPORT PROTEIN FEPE"/>
    <property type="match status" value="1"/>
</dbReference>
<evidence type="ECO:0000256" key="5">
    <source>
        <dbReference type="ARBA" id="ARBA00022840"/>
    </source>
</evidence>
<protein>
    <submittedName>
        <fullName evidence="12">Transporter for succinoglycan biosynthesis</fullName>
    </submittedName>
</protein>
<dbReference type="AlphaFoldDB" id="A0A023D9N6"/>
<name>A0A023D9N6_ACIMT</name>
<feature type="domain" description="Polysaccharide chain length determinant N-terminal" evidence="11">
    <location>
        <begin position="33"/>
        <end position="123"/>
    </location>
</feature>
<dbReference type="GO" id="GO:0004713">
    <property type="term" value="F:protein tyrosine kinase activity"/>
    <property type="evidence" value="ECO:0007669"/>
    <property type="project" value="TreeGrafter"/>
</dbReference>
<evidence type="ECO:0000313" key="13">
    <source>
        <dbReference type="Proteomes" id="UP000019760"/>
    </source>
</evidence>
<dbReference type="Pfam" id="PF02706">
    <property type="entry name" value="Wzz"/>
    <property type="match status" value="1"/>
</dbReference>
<evidence type="ECO:0000313" key="12">
    <source>
        <dbReference type="EMBL" id="GAJ30541.1"/>
    </source>
</evidence>
<sequence length="731" mass="78282">MTHRAVTSIMPSQPIGAELRFAPPGGPEGNEDFISVGRVFAIIRRQKLAMILVAGIILLAAAGWIVTLKPYYESATEVMVGARQMISATPQNPYADQAVDLVAINTQVGILRSPVIAEMVTRSLRLEDTDEYRQAIQPSALTRLMIRAGLKKHPEPLTATQRFRLTAAMLMGHVRISNDGRSTIIDVVARAADAQRAAAIANAYVAAYLSYERQAKIDAARHASELLEEQIAPLRHQAEQAEQAVSRYREEQGLNPIAEGGEERGRETLPMTPADARLAQMNRELGTAEADLARVQAQYRQASAAAASGDAGALSAVTGSQLIQNLALQQATVNARISMLSTTALGQNPELRAAQSQSARIGAQIAADTGRILHGLDYEVRAAQGRVDALKAQTQGLQSNVTTEGRANIKLRQLLSEATAAQSVYRDYLSRLTQISAETTIQQAEVRVITPGEVPLAPAGPPRKEYGAIALVLALAAGVGAALLRDRGRRGIRTLAELEQRTHLFGIGILPNFKGNMLQQFGDEDFVYTQMLNAIRTMLSFGQIALRAQVVVVTSAQGGEGKTTLSISLAASMAARGQRALVIDCDPYNPSVLRMFGVSGGEKSFFSNVRPGVDVLAAPRLRRRDALDFAAIGAFIESHRAVYDQIIIDTPPVLAFPEAGAVASMADGVILAVKWQSTDAASVVEAARLLRAYDARCLGAVLTGVQLDNLRGDEGGRMGVYARYKALAAAG</sequence>
<dbReference type="PANTHER" id="PTHR32309">
    <property type="entry name" value="TYROSINE-PROTEIN KINASE"/>
    <property type="match status" value="1"/>
</dbReference>
<dbReference type="InterPro" id="IPR005702">
    <property type="entry name" value="Wzc-like_C"/>
</dbReference>
<evidence type="ECO:0000256" key="2">
    <source>
        <dbReference type="ARBA" id="ARBA00022475"/>
    </source>
</evidence>
<feature type="transmembrane region" description="Helical" evidence="9">
    <location>
        <begin position="48"/>
        <end position="66"/>
    </location>
</feature>
<evidence type="ECO:0000259" key="10">
    <source>
        <dbReference type="Pfam" id="PF01656"/>
    </source>
</evidence>
<dbReference type="InterPro" id="IPR002586">
    <property type="entry name" value="CobQ/CobB/MinD/ParA_Nub-bd_dom"/>
</dbReference>
<dbReference type="RefSeq" id="WP_052512207.1">
    <property type="nucleotide sequence ID" value="NZ_BAND01000164.1"/>
</dbReference>
<dbReference type="InterPro" id="IPR003856">
    <property type="entry name" value="LPS_length_determ_N"/>
</dbReference>
<dbReference type="Pfam" id="PF01656">
    <property type="entry name" value="CbiA"/>
    <property type="match status" value="1"/>
</dbReference>
<dbReference type="Proteomes" id="UP000019760">
    <property type="component" value="Unassembled WGS sequence"/>
</dbReference>
<evidence type="ECO:0000256" key="7">
    <source>
        <dbReference type="ARBA" id="ARBA00023136"/>
    </source>
</evidence>